<gene>
    <name evidence="1" type="ORF">M3N64_04765</name>
</gene>
<accession>A0ABT0M8Q9</accession>
<reference evidence="1 2" key="1">
    <citation type="submission" date="2022-05" db="EMBL/GenBank/DDBJ databases">
        <title>Sporolactobacillus sp nov CPB3-1, isolated from tree bark (Mangifera indica L.).</title>
        <authorList>
            <person name="Phuengjayaem S."/>
            <person name="Tanasupawat S."/>
        </authorList>
    </citation>
    <scope>NUCLEOTIDE SEQUENCE [LARGE SCALE GENOMIC DNA]</scope>
    <source>
        <strain evidence="1 2">CPB3-1</strain>
    </source>
</reference>
<organism evidence="1 2">
    <name type="scientific">Sporolactobacillus mangiferae</name>
    <dbReference type="NCBI Taxonomy" id="2940498"/>
    <lineage>
        <taxon>Bacteria</taxon>
        <taxon>Bacillati</taxon>
        <taxon>Bacillota</taxon>
        <taxon>Bacilli</taxon>
        <taxon>Bacillales</taxon>
        <taxon>Sporolactobacillaceae</taxon>
        <taxon>Sporolactobacillus</taxon>
    </lineage>
</organism>
<evidence type="ECO:0000313" key="1">
    <source>
        <dbReference type="EMBL" id="MCL1631260.1"/>
    </source>
</evidence>
<dbReference type="RefSeq" id="WP_249099423.1">
    <property type="nucleotide sequence ID" value="NZ_JAMAST010000003.1"/>
</dbReference>
<proteinExistence type="predicted"/>
<dbReference type="Proteomes" id="UP001203004">
    <property type="component" value="Unassembled WGS sequence"/>
</dbReference>
<keyword evidence="2" id="KW-1185">Reference proteome</keyword>
<evidence type="ECO:0000313" key="2">
    <source>
        <dbReference type="Proteomes" id="UP001203004"/>
    </source>
</evidence>
<dbReference type="EMBL" id="JAMAST010000003">
    <property type="protein sequence ID" value="MCL1631260.1"/>
    <property type="molecule type" value="Genomic_DNA"/>
</dbReference>
<comment type="caution">
    <text evidence="1">The sequence shown here is derived from an EMBL/GenBank/DDBJ whole genome shotgun (WGS) entry which is preliminary data.</text>
</comment>
<sequence>MLQPAVDYAEKGFPISPIVAKNWRRAFESYKKECHDPMFVPWLRPLLLRVGKHRKQVRSGIHQHFVLRSLMA</sequence>
<name>A0ABT0M8Q9_9BACL</name>
<protein>
    <submittedName>
        <fullName evidence="1">Gamma-glutamyltransferase family protein</fullName>
    </submittedName>
</protein>